<reference evidence="1 2" key="1">
    <citation type="journal article" date="2021" name="Plant Biotechnol. J.">
        <title>Multi-omics assisted identification of the key and species-specific regulatory components of drought-tolerant mechanisms in Gossypium stocksii.</title>
        <authorList>
            <person name="Yu D."/>
            <person name="Ke L."/>
            <person name="Zhang D."/>
            <person name="Wu Y."/>
            <person name="Sun Y."/>
            <person name="Mei J."/>
            <person name="Sun J."/>
            <person name="Sun Y."/>
        </authorList>
    </citation>
    <scope>NUCLEOTIDE SEQUENCE [LARGE SCALE GENOMIC DNA]</scope>
    <source>
        <strain evidence="2">cv. E1</strain>
        <tissue evidence="1">Leaf</tissue>
    </source>
</reference>
<dbReference type="EMBL" id="JAIQCV010000009">
    <property type="protein sequence ID" value="KAH1066285.1"/>
    <property type="molecule type" value="Genomic_DNA"/>
</dbReference>
<dbReference type="AlphaFoldDB" id="A0A9D3V0U3"/>
<gene>
    <name evidence="1" type="ORF">J1N35_031272</name>
</gene>
<sequence>MNGISFVQKVVGGMVIKAPSRFKADNNGSTLICLRVDHCQSQLIGELLESIDRLPALGDFKVSDNRLTEALPMSSGFIPS</sequence>
<evidence type="ECO:0000313" key="1">
    <source>
        <dbReference type="EMBL" id="KAH1066285.1"/>
    </source>
</evidence>
<organism evidence="1 2">
    <name type="scientific">Gossypium stocksii</name>
    <dbReference type="NCBI Taxonomy" id="47602"/>
    <lineage>
        <taxon>Eukaryota</taxon>
        <taxon>Viridiplantae</taxon>
        <taxon>Streptophyta</taxon>
        <taxon>Embryophyta</taxon>
        <taxon>Tracheophyta</taxon>
        <taxon>Spermatophyta</taxon>
        <taxon>Magnoliopsida</taxon>
        <taxon>eudicotyledons</taxon>
        <taxon>Gunneridae</taxon>
        <taxon>Pentapetalae</taxon>
        <taxon>rosids</taxon>
        <taxon>malvids</taxon>
        <taxon>Malvales</taxon>
        <taxon>Malvaceae</taxon>
        <taxon>Malvoideae</taxon>
        <taxon>Gossypium</taxon>
    </lineage>
</organism>
<dbReference type="Proteomes" id="UP000828251">
    <property type="component" value="Unassembled WGS sequence"/>
</dbReference>
<protein>
    <submittedName>
        <fullName evidence="1">Uncharacterized protein</fullName>
    </submittedName>
</protein>
<keyword evidence="2" id="KW-1185">Reference proteome</keyword>
<accession>A0A9D3V0U3</accession>
<name>A0A9D3V0U3_9ROSI</name>
<proteinExistence type="predicted"/>
<evidence type="ECO:0000313" key="2">
    <source>
        <dbReference type="Proteomes" id="UP000828251"/>
    </source>
</evidence>
<comment type="caution">
    <text evidence="1">The sequence shown here is derived from an EMBL/GenBank/DDBJ whole genome shotgun (WGS) entry which is preliminary data.</text>
</comment>